<gene>
    <name evidence="1" type="ORF">CI238_07368</name>
</gene>
<name>A0A162MZA5_COLIC</name>
<evidence type="ECO:0000313" key="2">
    <source>
        <dbReference type="Proteomes" id="UP000076584"/>
    </source>
</evidence>
<reference evidence="1 2" key="1">
    <citation type="submission" date="2015-06" db="EMBL/GenBank/DDBJ databases">
        <title>Survival trade-offs in plant roots during colonization by closely related pathogenic and mutualistic fungi.</title>
        <authorList>
            <person name="Hacquard S."/>
            <person name="Kracher B."/>
            <person name="Hiruma K."/>
            <person name="Weinman A."/>
            <person name="Muench P."/>
            <person name="Garrido Oter R."/>
            <person name="Ver Loren van Themaat E."/>
            <person name="Dallerey J.-F."/>
            <person name="Damm U."/>
            <person name="Henrissat B."/>
            <person name="Lespinet O."/>
            <person name="Thon M."/>
            <person name="Kemen E."/>
            <person name="McHardy A.C."/>
            <person name="Schulze-Lefert P."/>
            <person name="O'Connell R.J."/>
        </authorList>
    </citation>
    <scope>NUCLEOTIDE SEQUENCE [LARGE SCALE GENOMIC DNA]</scope>
    <source>
        <strain evidence="1 2">MAFF 238704</strain>
    </source>
</reference>
<dbReference type="EMBL" id="LFIW01000652">
    <property type="protein sequence ID" value="KZL85356.1"/>
    <property type="molecule type" value="Genomic_DNA"/>
</dbReference>
<dbReference type="Proteomes" id="UP000076584">
    <property type="component" value="Unassembled WGS sequence"/>
</dbReference>
<dbReference type="AlphaFoldDB" id="A0A162MZA5"/>
<keyword evidence="2" id="KW-1185">Reference proteome</keyword>
<comment type="caution">
    <text evidence="1">The sequence shown here is derived from an EMBL/GenBank/DDBJ whole genome shotgun (WGS) entry which is preliminary data.</text>
</comment>
<organism evidence="1 2">
    <name type="scientific">Colletotrichum incanum</name>
    <name type="common">Soybean anthracnose fungus</name>
    <dbReference type="NCBI Taxonomy" id="1573173"/>
    <lineage>
        <taxon>Eukaryota</taxon>
        <taxon>Fungi</taxon>
        <taxon>Dikarya</taxon>
        <taxon>Ascomycota</taxon>
        <taxon>Pezizomycotina</taxon>
        <taxon>Sordariomycetes</taxon>
        <taxon>Hypocreomycetidae</taxon>
        <taxon>Glomerellales</taxon>
        <taxon>Glomerellaceae</taxon>
        <taxon>Colletotrichum</taxon>
        <taxon>Colletotrichum spaethianum species complex</taxon>
    </lineage>
</organism>
<sequence>LRSNISNPCETTRKRRQTLTFRTLNTHYEMDQPPKPGPENAPVNTCLHEAMKTCEILAAALSSMTIAEVVESAKTPEEYKLVLEYKAQIAAMRTTATNSRATVQELRKNTSDMTTAAALEEVEQGFDKFLTGIEGLLSRVIEWIEDYEHEPRGKDGDSAPAA</sequence>
<proteinExistence type="predicted"/>
<evidence type="ECO:0000313" key="1">
    <source>
        <dbReference type="EMBL" id="KZL85356.1"/>
    </source>
</evidence>
<feature type="non-terminal residue" evidence="1">
    <location>
        <position position="1"/>
    </location>
</feature>
<protein>
    <submittedName>
        <fullName evidence="1">Uncharacterized protein</fullName>
    </submittedName>
</protein>
<accession>A0A162MZA5</accession>